<feature type="domain" description="Solute-binding protein family 5" evidence="1">
    <location>
        <begin position="73"/>
        <end position="449"/>
    </location>
</feature>
<dbReference type="NCBIfam" id="NF011689">
    <property type="entry name" value="PRK15109.1"/>
    <property type="match status" value="1"/>
</dbReference>
<evidence type="ECO:0000313" key="3">
    <source>
        <dbReference type="Proteomes" id="UP000594034"/>
    </source>
</evidence>
<evidence type="ECO:0000313" key="2">
    <source>
        <dbReference type="EMBL" id="QFI54867.1"/>
    </source>
</evidence>
<dbReference type="PROSITE" id="PS51257">
    <property type="entry name" value="PROKAR_LIPOPROTEIN"/>
    <property type="match status" value="1"/>
</dbReference>
<dbReference type="InterPro" id="IPR030678">
    <property type="entry name" value="Peptide/Ni-bd"/>
</dbReference>
<dbReference type="KEGG" id="asim:FE240_09315"/>
<dbReference type="GO" id="GO:0030288">
    <property type="term" value="C:outer membrane-bounded periplasmic space"/>
    <property type="evidence" value="ECO:0007669"/>
    <property type="project" value="UniProtKB-ARBA"/>
</dbReference>
<evidence type="ECO:0000259" key="1">
    <source>
        <dbReference type="Pfam" id="PF00496"/>
    </source>
</evidence>
<dbReference type="GO" id="GO:0043190">
    <property type="term" value="C:ATP-binding cassette (ABC) transporter complex"/>
    <property type="evidence" value="ECO:0007669"/>
    <property type="project" value="InterPro"/>
</dbReference>
<name>A0A5J6WXJ4_9GAMM</name>
<protein>
    <submittedName>
        <fullName evidence="2">Peptide ABC transporter substrate-binding protein SapA</fullName>
    </submittedName>
</protein>
<dbReference type="PANTHER" id="PTHR30290">
    <property type="entry name" value="PERIPLASMIC BINDING COMPONENT OF ABC TRANSPORTER"/>
    <property type="match status" value="1"/>
</dbReference>
<dbReference type="PIRSF" id="PIRSF002741">
    <property type="entry name" value="MppA"/>
    <property type="match status" value="1"/>
</dbReference>
<dbReference type="InterPro" id="IPR039424">
    <property type="entry name" value="SBP_5"/>
</dbReference>
<dbReference type="GO" id="GO:1904680">
    <property type="term" value="F:peptide transmembrane transporter activity"/>
    <property type="evidence" value="ECO:0007669"/>
    <property type="project" value="TreeGrafter"/>
</dbReference>
<dbReference type="CDD" id="cd08493">
    <property type="entry name" value="PBP2_DppA_like"/>
    <property type="match status" value="1"/>
</dbReference>
<organism evidence="2 3">
    <name type="scientific">Aeromonas simiae</name>
    <dbReference type="NCBI Taxonomy" id="218936"/>
    <lineage>
        <taxon>Bacteria</taxon>
        <taxon>Pseudomonadati</taxon>
        <taxon>Pseudomonadota</taxon>
        <taxon>Gammaproteobacteria</taxon>
        <taxon>Aeromonadales</taxon>
        <taxon>Aeromonadaceae</taxon>
        <taxon>Aeromonas</taxon>
    </lineage>
</organism>
<dbReference type="Pfam" id="PF00496">
    <property type="entry name" value="SBP_bac_5"/>
    <property type="match status" value="1"/>
</dbReference>
<dbReference type="Gene3D" id="3.90.76.10">
    <property type="entry name" value="Dipeptide-binding Protein, Domain 1"/>
    <property type="match status" value="1"/>
</dbReference>
<dbReference type="GO" id="GO:0015833">
    <property type="term" value="P:peptide transport"/>
    <property type="evidence" value="ECO:0007669"/>
    <property type="project" value="TreeGrafter"/>
</dbReference>
<dbReference type="SUPFAM" id="SSF53850">
    <property type="entry name" value="Periplasmic binding protein-like II"/>
    <property type="match status" value="1"/>
</dbReference>
<dbReference type="InterPro" id="IPR000914">
    <property type="entry name" value="SBP_5_dom"/>
</dbReference>
<sequence length="533" mass="59235">MITNKYLLLAGALLLAGCQPQEKSAAQAGLIYCSEGALQTFNPQLTNLSTTLDAVSFPLYDRLLEVNPITLAIEPGLASHWQMSQDGLTYTFTLRKGVMFHHNANFVPSRPLNADDVVFTFTRLIDTHSPYNPVSGGRYPYFHSLGLDRLITSVHRQGEQVVFTLSRPNAAFLADLASAYAVILSAEYGEQMLRAGTPEQLDRQPIGTGPYRLKEYRDRQFIRYQRHDAYWKGPAHLEQLVFDITPRSAKRLAKLLTGECDVMGYPAASQVKVIQEHDDLALSVQSGMNVAFLALNTRQPPFNDVRVRQALAYAINRENLQQAVYFGTGEVARALLPSLSWGYDPATVLPSPDLVLARKLLAEAGLGQGFEMTLLLQSGTRPYNPDPRKSAQLIRNDLAAIGVRVKIQVQEWSVMQRTLEAGRYDAVLTGWQADNTDPDSFFRQLLGCHAIAAGSNVSRWCDPGFEQLLDDAVSSAKMGFRIRNYYYAQQMLTSQMPLIPLAHALQTQASRRDVQGLTMTPLGGTLFNGAYRK</sequence>
<dbReference type="Proteomes" id="UP000594034">
    <property type="component" value="Chromosome"/>
</dbReference>
<dbReference type="Gene3D" id="3.10.105.10">
    <property type="entry name" value="Dipeptide-binding Protein, Domain 3"/>
    <property type="match status" value="1"/>
</dbReference>
<accession>A0A5J6WXJ4</accession>
<dbReference type="Gene3D" id="3.40.190.10">
    <property type="entry name" value="Periplasmic binding protein-like II"/>
    <property type="match status" value="1"/>
</dbReference>
<proteinExistence type="predicted"/>
<dbReference type="RefSeq" id="WP_193004339.1">
    <property type="nucleotide sequence ID" value="NZ_CP040449.1"/>
</dbReference>
<dbReference type="EMBL" id="CP040449">
    <property type="protein sequence ID" value="QFI54867.1"/>
    <property type="molecule type" value="Genomic_DNA"/>
</dbReference>
<keyword evidence="3" id="KW-1185">Reference proteome</keyword>
<dbReference type="PANTHER" id="PTHR30290:SF28">
    <property type="entry name" value="ABC TRANSPORTER PERIPLASMIC-BINDING PROTEIN SAPA-RELATED"/>
    <property type="match status" value="1"/>
</dbReference>
<gene>
    <name evidence="2" type="primary">sapA</name>
    <name evidence="2" type="ORF">FE240_09315</name>
</gene>
<dbReference type="AlphaFoldDB" id="A0A5J6WXJ4"/>
<reference evidence="2 3" key="1">
    <citation type="submission" date="2019-05" db="EMBL/GenBank/DDBJ databases">
        <title>OXA-830, a novel chromosomally encoded expanded-spectrum class D beta-lactamase in Aeromonas simiae.</title>
        <authorList>
            <person name="Zhou W."/>
            <person name="Chen Q."/>
        </authorList>
    </citation>
    <scope>NUCLEOTIDE SEQUENCE [LARGE SCALE GENOMIC DNA]</scope>
    <source>
        <strain evidence="2 3">A6</strain>
    </source>
</reference>